<keyword evidence="4" id="KW-0238">DNA-binding</keyword>
<dbReference type="PANTHER" id="PTHR46577:SF1">
    <property type="entry name" value="HTH-TYPE TRANSCRIPTIONAL REGULATORY PROTEIN GABR"/>
    <property type="match status" value="1"/>
</dbReference>
<dbReference type="SMART" id="SM00345">
    <property type="entry name" value="HTH_GNTR"/>
    <property type="match status" value="1"/>
</dbReference>
<evidence type="ECO:0000256" key="4">
    <source>
        <dbReference type="ARBA" id="ARBA00023125"/>
    </source>
</evidence>
<dbReference type="Gene3D" id="3.40.640.10">
    <property type="entry name" value="Type I PLP-dependent aspartate aminotransferase-like (Major domain)"/>
    <property type="match status" value="1"/>
</dbReference>
<gene>
    <name evidence="7" type="ORF">EV378_0784</name>
</gene>
<dbReference type="PRINTS" id="PR00035">
    <property type="entry name" value="HTHGNTR"/>
</dbReference>
<sequence>MACFLLDWPGVIEPIGGKWTGLDGIGATQLAELCGDVHTGRDPAYRTLTDAIRVLVSDGRLPAGTRLPAERALAERLRVSRVTVTRAYRDLREDGWADARQGAGTWVRLPGGRVDGVWAPGPRRSGVIDLAHGAPAAPDVLSTLVRRAADRLDAELTGHGYGPEGLLALRERIAARYTARGVPTEPDAIVVTGGALHAIHLAVAELALAGDRVLVEHPTYPSAVDVLADAGVQAVPVAVEGADVETVLPRAARQTAARAAYVMTDFQNPTGVLLDDDARARLLHRLARQGTVTIVDETFAELDLRSSGPAFLPCAAHAPREADVVTVGGLSKIAWGGLRLGWVRAGSEHAARIRRRLARSQIAPPVMEQLIAVEVLDAIDGIRAERVAALRARRDHLVRELRRELPDWTFTVPDGGLMLWCDLGAEVSTALTAHAARHGLVLAPGPRFGAGHAFTDRLRLPFTHPEPVLTEAVRRLRRVSDEVVGGAVTRATPPVGELVV</sequence>
<dbReference type="EMBL" id="SMFZ01000001">
    <property type="protein sequence ID" value="TCK24988.1"/>
    <property type="molecule type" value="Genomic_DNA"/>
</dbReference>
<name>A0A4R1HS34_PSEEN</name>
<dbReference type="InterPro" id="IPR015421">
    <property type="entry name" value="PyrdxlP-dep_Trfase_major"/>
</dbReference>
<evidence type="ECO:0000256" key="2">
    <source>
        <dbReference type="ARBA" id="ARBA00022898"/>
    </source>
</evidence>
<keyword evidence="8" id="KW-1185">Reference proteome</keyword>
<dbReference type="AlphaFoldDB" id="A0A4R1HS34"/>
<feature type="domain" description="HTH gntR-type" evidence="6">
    <location>
        <begin position="42"/>
        <end position="110"/>
    </location>
</feature>
<dbReference type="Proteomes" id="UP000295560">
    <property type="component" value="Unassembled WGS sequence"/>
</dbReference>
<protein>
    <submittedName>
        <fullName evidence="7">GntR family transcriptional regulator</fullName>
    </submittedName>
</protein>
<dbReference type="CDD" id="cd07377">
    <property type="entry name" value="WHTH_GntR"/>
    <property type="match status" value="1"/>
</dbReference>
<dbReference type="PANTHER" id="PTHR46577">
    <property type="entry name" value="HTH-TYPE TRANSCRIPTIONAL REGULATORY PROTEIN GABR"/>
    <property type="match status" value="1"/>
</dbReference>
<dbReference type="InterPro" id="IPR015424">
    <property type="entry name" value="PyrdxlP-dep_Trfase"/>
</dbReference>
<keyword evidence="5" id="KW-0804">Transcription</keyword>
<dbReference type="Gene3D" id="1.10.10.10">
    <property type="entry name" value="Winged helix-like DNA-binding domain superfamily/Winged helix DNA-binding domain"/>
    <property type="match status" value="1"/>
</dbReference>
<keyword evidence="3" id="KW-0805">Transcription regulation</keyword>
<organism evidence="7 8">
    <name type="scientific">Pseudonocardia endophytica</name>
    <dbReference type="NCBI Taxonomy" id="401976"/>
    <lineage>
        <taxon>Bacteria</taxon>
        <taxon>Bacillati</taxon>
        <taxon>Actinomycetota</taxon>
        <taxon>Actinomycetes</taxon>
        <taxon>Pseudonocardiales</taxon>
        <taxon>Pseudonocardiaceae</taxon>
        <taxon>Pseudonocardia</taxon>
    </lineage>
</organism>
<dbReference type="CDD" id="cd00609">
    <property type="entry name" value="AAT_like"/>
    <property type="match status" value="1"/>
</dbReference>
<dbReference type="SUPFAM" id="SSF53383">
    <property type="entry name" value="PLP-dependent transferases"/>
    <property type="match status" value="1"/>
</dbReference>
<evidence type="ECO:0000259" key="6">
    <source>
        <dbReference type="PROSITE" id="PS50949"/>
    </source>
</evidence>
<comment type="similarity">
    <text evidence="1">In the C-terminal section; belongs to the class-I pyridoxal-phosphate-dependent aminotransferase family.</text>
</comment>
<dbReference type="OrthoDB" id="199743at2"/>
<dbReference type="Pfam" id="PF00392">
    <property type="entry name" value="GntR"/>
    <property type="match status" value="1"/>
</dbReference>
<dbReference type="GO" id="GO:0003700">
    <property type="term" value="F:DNA-binding transcription factor activity"/>
    <property type="evidence" value="ECO:0007669"/>
    <property type="project" value="InterPro"/>
</dbReference>
<dbReference type="GO" id="GO:0030170">
    <property type="term" value="F:pyridoxal phosphate binding"/>
    <property type="evidence" value="ECO:0007669"/>
    <property type="project" value="InterPro"/>
</dbReference>
<accession>A0A4R1HS34</accession>
<dbReference type="GO" id="GO:0003677">
    <property type="term" value="F:DNA binding"/>
    <property type="evidence" value="ECO:0007669"/>
    <property type="project" value="UniProtKB-KW"/>
</dbReference>
<dbReference type="InterPro" id="IPR051446">
    <property type="entry name" value="HTH_trans_reg/aminotransferase"/>
</dbReference>
<evidence type="ECO:0000256" key="1">
    <source>
        <dbReference type="ARBA" id="ARBA00005384"/>
    </source>
</evidence>
<dbReference type="InterPro" id="IPR036388">
    <property type="entry name" value="WH-like_DNA-bd_sf"/>
</dbReference>
<evidence type="ECO:0000256" key="3">
    <source>
        <dbReference type="ARBA" id="ARBA00023015"/>
    </source>
</evidence>
<dbReference type="SUPFAM" id="SSF46785">
    <property type="entry name" value="Winged helix' DNA-binding domain"/>
    <property type="match status" value="1"/>
</dbReference>
<comment type="caution">
    <text evidence="7">The sequence shown here is derived from an EMBL/GenBank/DDBJ whole genome shotgun (WGS) entry which is preliminary data.</text>
</comment>
<evidence type="ECO:0000313" key="7">
    <source>
        <dbReference type="EMBL" id="TCK24988.1"/>
    </source>
</evidence>
<dbReference type="PROSITE" id="PS50949">
    <property type="entry name" value="HTH_GNTR"/>
    <property type="match status" value="1"/>
</dbReference>
<dbReference type="InterPro" id="IPR036390">
    <property type="entry name" value="WH_DNA-bd_sf"/>
</dbReference>
<dbReference type="Pfam" id="PF00155">
    <property type="entry name" value="Aminotran_1_2"/>
    <property type="match status" value="1"/>
</dbReference>
<evidence type="ECO:0000313" key="8">
    <source>
        <dbReference type="Proteomes" id="UP000295560"/>
    </source>
</evidence>
<evidence type="ECO:0000256" key="5">
    <source>
        <dbReference type="ARBA" id="ARBA00023163"/>
    </source>
</evidence>
<proteinExistence type="inferred from homology"/>
<dbReference type="InterPro" id="IPR004839">
    <property type="entry name" value="Aminotransferase_I/II_large"/>
</dbReference>
<keyword evidence="2" id="KW-0663">Pyridoxal phosphate</keyword>
<dbReference type="InterPro" id="IPR000524">
    <property type="entry name" value="Tscrpt_reg_HTH_GntR"/>
</dbReference>
<reference evidence="7 8" key="1">
    <citation type="submission" date="2019-03" db="EMBL/GenBank/DDBJ databases">
        <title>Sequencing the genomes of 1000 actinobacteria strains.</title>
        <authorList>
            <person name="Klenk H.-P."/>
        </authorList>
    </citation>
    <scope>NUCLEOTIDE SEQUENCE [LARGE SCALE GENOMIC DNA]</scope>
    <source>
        <strain evidence="7 8">DSM 44969</strain>
    </source>
</reference>